<dbReference type="Proteomes" id="UP001163878">
    <property type="component" value="Chromosome"/>
</dbReference>
<evidence type="ECO:0000313" key="2">
    <source>
        <dbReference type="EMBL" id="UYQ63469.1"/>
    </source>
</evidence>
<proteinExistence type="predicted"/>
<reference evidence="2" key="1">
    <citation type="submission" date="2022-10" db="EMBL/GenBank/DDBJ databases">
        <title>Cytochrome P450 Catalyzes Benzene Ring Formation in the Biosynthesis of Trialkyl-Substituted Aromatic Polyketides.</title>
        <authorList>
            <person name="Zhao E."/>
            <person name="Ge H."/>
        </authorList>
    </citation>
    <scope>NUCLEOTIDE SEQUENCE</scope>
    <source>
        <strain evidence="2">NA0869</strain>
    </source>
</reference>
<name>A0ABY6IBX7_STRPE</name>
<protein>
    <submittedName>
        <fullName evidence="2">ABC transporter permease</fullName>
    </submittedName>
</protein>
<keyword evidence="3" id="KW-1185">Reference proteome</keyword>
<organism evidence="2 3">
    <name type="scientific">Streptomyces peucetius</name>
    <dbReference type="NCBI Taxonomy" id="1950"/>
    <lineage>
        <taxon>Bacteria</taxon>
        <taxon>Bacillati</taxon>
        <taxon>Actinomycetota</taxon>
        <taxon>Actinomycetes</taxon>
        <taxon>Kitasatosporales</taxon>
        <taxon>Streptomycetaceae</taxon>
        <taxon>Streptomyces</taxon>
    </lineage>
</organism>
<feature type="transmembrane region" description="Helical" evidence="1">
    <location>
        <begin position="150"/>
        <end position="171"/>
    </location>
</feature>
<dbReference type="EMBL" id="CP107567">
    <property type="protein sequence ID" value="UYQ63469.1"/>
    <property type="molecule type" value="Genomic_DNA"/>
</dbReference>
<dbReference type="RefSeq" id="WP_264245777.1">
    <property type="nucleotide sequence ID" value="NZ_CP107567.1"/>
</dbReference>
<feature type="transmembrane region" description="Helical" evidence="1">
    <location>
        <begin position="63"/>
        <end position="83"/>
    </location>
</feature>
<evidence type="ECO:0000256" key="1">
    <source>
        <dbReference type="SAM" id="Phobius"/>
    </source>
</evidence>
<keyword evidence="1" id="KW-0812">Transmembrane</keyword>
<feature type="transmembrane region" description="Helical" evidence="1">
    <location>
        <begin position="104"/>
        <end position="130"/>
    </location>
</feature>
<keyword evidence="1" id="KW-0472">Membrane</keyword>
<feature type="transmembrane region" description="Helical" evidence="1">
    <location>
        <begin position="21"/>
        <end position="43"/>
    </location>
</feature>
<sequence>MADTSAAMTFEWTKIRTLRSTVWSLAAYLLLSVAVALLTGYFMRGAYGDMSAEAKAGFDPVSTGFSGLRLGLTALVVFGVLIVTSEFSTGTIRSSLAAVPRRGVFYGAKLLTGGATACAASVVVVGVSFFTTQMAMGGPQSVSLLDDGVLRGMAGAVLYTTLLCLFSMGLATVLRSSALTMSILLPLFFMISTILNNIPGVRKAAQFLPDVAGGIVLFREQPDNTVLTAWSGMAVLVAWTAVSVTAGYLAVRRRDV</sequence>
<feature type="transmembrane region" description="Helical" evidence="1">
    <location>
        <begin position="178"/>
        <end position="198"/>
    </location>
</feature>
<accession>A0ABY6IBX7</accession>
<evidence type="ECO:0000313" key="3">
    <source>
        <dbReference type="Proteomes" id="UP001163878"/>
    </source>
</evidence>
<gene>
    <name evidence="2" type="ORF">OGH68_19720</name>
</gene>
<keyword evidence="1" id="KW-1133">Transmembrane helix</keyword>
<feature type="transmembrane region" description="Helical" evidence="1">
    <location>
        <begin position="227"/>
        <end position="251"/>
    </location>
</feature>